<evidence type="ECO:0000256" key="4">
    <source>
        <dbReference type="ARBA" id="ARBA00022475"/>
    </source>
</evidence>
<keyword evidence="7 9" id="KW-0472">Membrane</keyword>
<evidence type="ECO:0000256" key="1">
    <source>
        <dbReference type="ARBA" id="ARBA00004236"/>
    </source>
</evidence>
<evidence type="ECO:0000256" key="7">
    <source>
        <dbReference type="ARBA" id="ARBA00023136"/>
    </source>
</evidence>
<accession>A0A971S143</accession>
<feature type="transmembrane region" description="Helical" evidence="9">
    <location>
        <begin position="341"/>
        <end position="365"/>
    </location>
</feature>
<dbReference type="InterPro" id="IPR029044">
    <property type="entry name" value="Nucleotide-diphossugar_trans"/>
</dbReference>
<keyword evidence="5" id="KW-0328">Glycosyltransferase</keyword>
<dbReference type="Proteomes" id="UP000777265">
    <property type="component" value="Unassembled WGS sequence"/>
</dbReference>
<dbReference type="Pfam" id="PF00535">
    <property type="entry name" value="Glycos_transf_2"/>
    <property type="match status" value="1"/>
</dbReference>
<evidence type="ECO:0000259" key="10">
    <source>
        <dbReference type="Pfam" id="PF00535"/>
    </source>
</evidence>
<name>A0A971S143_9BACT</name>
<feature type="transmembrane region" description="Helical" evidence="9">
    <location>
        <begin position="292"/>
        <end position="309"/>
    </location>
</feature>
<dbReference type="CDD" id="cd06423">
    <property type="entry name" value="CESA_like"/>
    <property type="match status" value="1"/>
</dbReference>
<dbReference type="GO" id="GO:0085029">
    <property type="term" value="P:extracellular matrix assembly"/>
    <property type="evidence" value="ECO:0007669"/>
    <property type="project" value="TreeGrafter"/>
</dbReference>
<evidence type="ECO:0000256" key="3">
    <source>
        <dbReference type="ARBA" id="ARBA00016636"/>
    </source>
</evidence>
<evidence type="ECO:0000256" key="2">
    <source>
        <dbReference type="ARBA" id="ARBA00006782"/>
    </source>
</evidence>
<keyword evidence="9" id="KW-0812">Transmembrane</keyword>
<feature type="domain" description="Glycosyltransferase 2-like" evidence="10">
    <location>
        <begin position="28"/>
        <end position="198"/>
    </location>
</feature>
<dbReference type="PANTHER" id="PTHR22913:SF12">
    <property type="entry name" value="MANNURONAN SYNTHASE"/>
    <property type="match status" value="1"/>
</dbReference>
<dbReference type="AlphaFoldDB" id="A0A971S143"/>
<comment type="similarity">
    <text evidence="2">Belongs to the NodC/HAS family.</text>
</comment>
<dbReference type="GO" id="GO:0050501">
    <property type="term" value="F:hyaluronan synthase activity"/>
    <property type="evidence" value="ECO:0007669"/>
    <property type="project" value="TreeGrafter"/>
</dbReference>
<dbReference type="Gene3D" id="3.90.550.10">
    <property type="entry name" value="Spore Coat Polysaccharide Biosynthesis Protein SpsA, Chain A"/>
    <property type="match status" value="1"/>
</dbReference>
<keyword evidence="9" id="KW-1133">Transmembrane helix</keyword>
<reference evidence="11" key="2">
    <citation type="submission" date="2020-01" db="EMBL/GenBank/DDBJ databases">
        <authorList>
            <person name="Campanaro S."/>
        </authorList>
    </citation>
    <scope>NUCLEOTIDE SEQUENCE</scope>
    <source>
        <strain evidence="11">AS06rmzACSIP_7</strain>
    </source>
</reference>
<evidence type="ECO:0000256" key="6">
    <source>
        <dbReference type="ARBA" id="ARBA00022679"/>
    </source>
</evidence>
<gene>
    <name evidence="11" type="ORF">GXY80_05035</name>
</gene>
<evidence type="ECO:0000313" key="11">
    <source>
        <dbReference type="EMBL" id="NLW34832.1"/>
    </source>
</evidence>
<dbReference type="InterPro" id="IPR001173">
    <property type="entry name" value="Glyco_trans_2-like"/>
</dbReference>
<keyword evidence="4" id="KW-1003">Cell membrane</keyword>
<reference evidence="11" key="1">
    <citation type="journal article" date="2020" name="Biotechnol. Biofuels">
        <title>New insights from the biogas microbiome by comprehensive genome-resolved metagenomics of nearly 1600 species originating from multiple anaerobic digesters.</title>
        <authorList>
            <person name="Campanaro S."/>
            <person name="Treu L."/>
            <person name="Rodriguez-R L.M."/>
            <person name="Kovalovszki A."/>
            <person name="Ziels R.M."/>
            <person name="Maus I."/>
            <person name="Zhu X."/>
            <person name="Kougias P.G."/>
            <person name="Basile A."/>
            <person name="Luo G."/>
            <person name="Schluter A."/>
            <person name="Konstantinidis K.T."/>
            <person name="Angelidaki I."/>
        </authorList>
    </citation>
    <scope>NUCLEOTIDE SEQUENCE</scope>
    <source>
        <strain evidence="11">AS06rmzACSIP_7</strain>
    </source>
</reference>
<protein>
    <recommendedName>
        <fullName evidence="3">N-acetylglucosaminyltransferase</fullName>
    </recommendedName>
    <alternativeName>
        <fullName evidence="8">Nodulation protein C</fullName>
    </alternativeName>
</protein>
<comment type="subcellular location">
    <subcellularLocation>
        <location evidence="1">Cell membrane</location>
    </subcellularLocation>
</comment>
<dbReference type="GO" id="GO:0030213">
    <property type="term" value="P:hyaluronan biosynthetic process"/>
    <property type="evidence" value="ECO:0007669"/>
    <property type="project" value="TreeGrafter"/>
</dbReference>
<feature type="transmembrane region" description="Helical" evidence="9">
    <location>
        <begin position="316"/>
        <end position="335"/>
    </location>
</feature>
<keyword evidence="6" id="KW-0808">Transferase</keyword>
<dbReference type="EMBL" id="JAAYEE010000084">
    <property type="protein sequence ID" value="NLW34832.1"/>
    <property type="molecule type" value="Genomic_DNA"/>
</dbReference>
<comment type="caution">
    <text evidence="11">The sequence shown here is derived from an EMBL/GenBank/DDBJ whole genome shotgun (WGS) entry which is preliminary data.</text>
</comment>
<proteinExistence type="inferred from homology"/>
<evidence type="ECO:0000256" key="9">
    <source>
        <dbReference type="SAM" id="Phobius"/>
    </source>
</evidence>
<sequence length="375" mass="43567">MFLAFRTILWFCYRPFPSARHADAPSLTVIIPAYNEGAMVEKAIYSVLAADYPRDRLEVYVVDDGSTDDTWRYIQTAAKKYPHLVTPFRFPQNRGKRAALEKGFRRARGKIVLTVDSDSVIEHGTLLALAGPFQNPRIGAVAGKVLVYNQNQGIIPKMLHVRYVLSFDFLRAVQSTYGTVYCCPGALAAYRTSVVRQVLKPWMSQRFLGTRCTYGEDRSMTNFILSLGYDSVYQRTGIVHTVVPWTYQKLCKMYLRWDRSYVRETIRFARIVWKRPFWPRLISLLDLFITNLRYPIGWASLVLFVILSISDPVTILRLFCVIGFFSSLNMVYYLYTERSWLFLYGILYAYFSFLTLLWVFPYALVTVRARTWGTR</sequence>
<evidence type="ECO:0000256" key="5">
    <source>
        <dbReference type="ARBA" id="ARBA00022676"/>
    </source>
</evidence>
<evidence type="ECO:0000313" key="12">
    <source>
        <dbReference type="Proteomes" id="UP000777265"/>
    </source>
</evidence>
<dbReference type="PANTHER" id="PTHR22913">
    <property type="entry name" value="HYALURONAN SYNTHASE"/>
    <property type="match status" value="1"/>
</dbReference>
<dbReference type="GO" id="GO:0005886">
    <property type="term" value="C:plasma membrane"/>
    <property type="evidence" value="ECO:0007669"/>
    <property type="project" value="UniProtKB-SubCell"/>
</dbReference>
<dbReference type="SUPFAM" id="SSF53448">
    <property type="entry name" value="Nucleotide-diphospho-sugar transferases"/>
    <property type="match status" value="1"/>
</dbReference>
<evidence type="ECO:0000256" key="8">
    <source>
        <dbReference type="ARBA" id="ARBA00032978"/>
    </source>
</evidence>
<organism evidence="11 12">
    <name type="scientific">Syntrophorhabdus aromaticivorans</name>
    <dbReference type="NCBI Taxonomy" id="328301"/>
    <lineage>
        <taxon>Bacteria</taxon>
        <taxon>Pseudomonadati</taxon>
        <taxon>Thermodesulfobacteriota</taxon>
        <taxon>Syntrophorhabdia</taxon>
        <taxon>Syntrophorhabdales</taxon>
        <taxon>Syntrophorhabdaceae</taxon>
        <taxon>Syntrophorhabdus</taxon>
    </lineage>
</organism>